<keyword evidence="2" id="KW-1003">Cell membrane</keyword>
<keyword evidence="5 6" id="KW-0472">Membrane</keyword>
<dbReference type="EMBL" id="VITH01000007">
    <property type="protein sequence ID" value="TWA82442.1"/>
    <property type="molecule type" value="Genomic_DNA"/>
</dbReference>
<keyword evidence="4 6" id="KW-1133">Transmembrane helix</keyword>
<feature type="transmembrane region" description="Helical" evidence="6">
    <location>
        <begin position="99"/>
        <end position="121"/>
    </location>
</feature>
<dbReference type="InterPro" id="IPR001851">
    <property type="entry name" value="ABC_transp_permease"/>
</dbReference>
<accession>A0A560CC64</accession>
<proteinExistence type="predicted"/>
<dbReference type="PANTHER" id="PTHR43370:SF1">
    <property type="entry name" value="GUANOSINE ABC TRANSPORTER PERMEASE PROTEIN NUPQ"/>
    <property type="match status" value="1"/>
</dbReference>
<dbReference type="PANTHER" id="PTHR43370">
    <property type="entry name" value="SUGAR ABC TRANSPORTER INTEGRAL MEMBRANE PROTEIN-RELATED"/>
    <property type="match status" value="1"/>
</dbReference>
<dbReference type="CDD" id="cd06580">
    <property type="entry name" value="TM_PBP1_transp_TpRbsC_like"/>
    <property type="match status" value="1"/>
</dbReference>
<dbReference type="GO" id="GO:0022857">
    <property type="term" value="F:transmembrane transporter activity"/>
    <property type="evidence" value="ECO:0007669"/>
    <property type="project" value="InterPro"/>
</dbReference>
<feature type="transmembrane region" description="Helical" evidence="6">
    <location>
        <begin position="70"/>
        <end position="92"/>
    </location>
</feature>
<evidence type="ECO:0000256" key="1">
    <source>
        <dbReference type="ARBA" id="ARBA00004651"/>
    </source>
</evidence>
<evidence type="ECO:0000256" key="6">
    <source>
        <dbReference type="SAM" id="Phobius"/>
    </source>
</evidence>
<evidence type="ECO:0000256" key="4">
    <source>
        <dbReference type="ARBA" id="ARBA00022989"/>
    </source>
</evidence>
<dbReference type="AlphaFoldDB" id="A0A560CC64"/>
<gene>
    <name evidence="7" type="ORF">FBZ83_107129</name>
</gene>
<sequence length="330" mass="34669">MTGEQRMDDALLVVLLLADATIRVATPLVLAAFAALYSERAGVVDIGLEGKMLAGAFFAAAVASSTGNPWLGLGAAIAASVALALVHGFACITHKGNQVVSGMAINILVAGLAPTLAYAWFRQGGQTPLLPGEARLPQIHLPGVEALSGIPILGPVYRELIDDANVLIWLTVLLVVATHWLFTRSRFGLRLRAVGENPSAVDTAGLSVTRLRYQAVIITGVLTGIAGAYLSTAHGAGFVRDMTAGKGYLALAALIFGKWRPWPTLFACLLFAFTDAVQVRLQGVPLPVVGVIPVQFIQMLPYVLTVLLLAGFVGRAVAPKASGVPYVKER</sequence>
<feature type="transmembrane region" description="Helical" evidence="6">
    <location>
        <begin position="299"/>
        <end position="318"/>
    </location>
</feature>
<dbReference type="GO" id="GO:0005886">
    <property type="term" value="C:plasma membrane"/>
    <property type="evidence" value="ECO:0007669"/>
    <property type="project" value="UniProtKB-SubCell"/>
</dbReference>
<dbReference type="Pfam" id="PF02653">
    <property type="entry name" value="BPD_transp_2"/>
    <property type="match status" value="1"/>
</dbReference>
<reference evidence="7 8" key="1">
    <citation type="submission" date="2019-06" db="EMBL/GenBank/DDBJ databases">
        <title>Genomic Encyclopedia of Type Strains, Phase IV (KMG-V): Genome sequencing to study the core and pangenomes of soil and plant-associated prokaryotes.</title>
        <authorList>
            <person name="Whitman W."/>
        </authorList>
    </citation>
    <scope>NUCLEOTIDE SEQUENCE [LARGE SCALE GENOMIC DNA]</scope>
    <source>
        <strain evidence="7 8">BR 11650</strain>
    </source>
</reference>
<dbReference type="Proteomes" id="UP000318529">
    <property type="component" value="Unassembled WGS sequence"/>
</dbReference>
<evidence type="ECO:0000313" key="8">
    <source>
        <dbReference type="Proteomes" id="UP000318529"/>
    </source>
</evidence>
<evidence type="ECO:0000256" key="2">
    <source>
        <dbReference type="ARBA" id="ARBA00022475"/>
    </source>
</evidence>
<evidence type="ECO:0000313" key="7">
    <source>
        <dbReference type="EMBL" id="TWA82442.1"/>
    </source>
</evidence>
<evidence type="ECO:0000256" key="5">
    <source>
        <dbReference type="ARBA" id="ARBA00023136"/>
    </source>
</evidence>
<evidence type="ECO:0000256" key="3">
    <source>
        <dbReference type="ARBA" id="ARBA00022692"/>
    </source>
</evidence>
<protein>
    <submittedName>
        <fullName evidence="7">Nucleoside ABC transporter membrane protein</fullName>
    </submittedName>
</protein>
<keyword evidence="3 6" id="KW-0812">Transmembrane</keyword>
<feature type="transmembrane region" description="Helical" evidence="6">
    <location>
        <begin position="12"/>
        <end position="36"/>
    </location>
</feature>
<organism evidence="7 8">
    <name type="scientific">Azospirillum brasilense</name>
    <dbReference type="NCBI Taxonomy" id="192"/>
    <lineage>
        <taxon>Bacteria</taxon>
        <taxon>Pseudomonadati</taxon>
        <taxon>Pseudomonadota</taxon>
        <taxon>Alphaproteobacteria</taxon>
        <taxon>Rhodospirillales</taxon>
        <taxon>Azospirillaceae</taxon>
        <taxon>Azospirillum</taxon>
    </lineage>
</organism>
<comment type="caution">
    <text evidence="7">The sequence shown here is derived from an EMBL/GenBank/DDBJ whole genome shotgun (WGS) entry which is preliminary data.</text>
</comment>
<comment type="subcellular location">
    <subcellularLocation>
        <location evidence="1">Cell membrane</location>
        <topology evidence="1">Multi-pass membrane protein</topology>
    </subcellularLocation>
</comment>
<name>A0A560CC64_AZOBR</name>
<feature type="transmembrane region" description="Helical" evidence="6">
    <location>
        <begin position="166"/>
        <end position="182"/>
    </location>
</feature>